<dbReference type="SUPFAM" id="SSF50985">
    <property type="entry name" value="RCC1/BLIP-II"/>
    <property type="match status" value="1"/>
</dbReference>
<gene>
    <name evidence="4" type="ORF">pdam_00018937</name>
</gene>
<accession>A0A3M6UNH2</accession>
<dbReference type="PRINTS" id="PR00633">
    <property type="entry name" value="RCCNDNSATION"/>
</dbReference>
<dbReference type="Pfam" id="PF25390">
    <property type="entry name" value="WD40_RLD"/>
    <property type="match status" value="1"/>
</dbReference>
<evidence type="ECO:0000313" key="4">
    <source>
        <dbReference type="EMBL" id="RMX55171.1"/>
    </source>
</evidence>
<feature type="repeat" description="RCC1" evidence="2">
    <location>
        <begin position="13"/>
        <end position="67"/>
    </location>
</feature>
<dbReference type="InterPro" id="IPR058923">
    <property type="entry name" value="RCC1-like_dom"/>
</dbReference>
<keyword evidence="1" id="KW-0677">Repeat</keyword>
<dbReference type="OrthoDB" id="10256179at2759"/>
<feature type="repeat" description="RCC1" evidence="2">
    <location>
        <begin position="142"/>
        <end position="200"/>
    </location>
</feature>
<proteinExistence type="predicted"/>
<organism evidence="4 5">
    <name type="scientific">Pocillopora damicornis</name>
    <name type="common">Cauliflower coral</name>
    <name type="synonym">Millepora damicornis</name>
    <dbReference type="NCBI Taxonomy" id="46731"/>
    <lineage>
        <taxon>Eukaryota</taxon>
        <taxon>Metazoa</taxon>
        <taxon>Cnidaria</taxon>
        <taxon>Anthozoa</taxon>
        <taxon>Hexacorallia</taxon>
        <taxon>Scleractinia</taxon>
        <taxon>Astrocoeniina</taxon>
        <taxon>Pocilloporidae</taxon>
        <taxon>Pocillopora</taxon>
    </lineage>
</organism>
<dbReference type="EMBL" id="RCHS01001116">
    <property type="protein sequence ID" value="RMX55171.1"/>
    <property type="molecule type" value="Genomic_DNA"/>
</dbReference>
<dbReference type="Proteomes" id="UP000275408">
    <property type="component" value="Unassembled WGS sequence"/>
</dbReference>
<dbReference type="InterPro" id="IPR009091">
    <property type="entry name" value="RCC1/BLIP-II"/>
</dbReference>
<evidence type="ECO:0000256" key="1">
    <source>
        <dbReference type="ARBA" id="ARBA00022737"/>
    </source>
</evidence>
<evidence type="ECO:0000313" key="5">
    <source>
        <dbReference type="Proteomes" id="UP000275408"/>
    </source>
</evidence>
<dbReference type="STRING" id="46731.A0A3M6UNH2"/>
<dbReference type="InterPro" id="IPR000408">
    <property type="entry name" value="Reg_chr_condens"/>
</dbReference>
<keyword evidence="5" id="KW-1185">Reference proteome</keyword>
<reference evidence="4 5" key="1">
    <citation type="journal article" date="2018" name="Sci. Rep.">
        <title>Comparative analysis of the Pocillopora damicornis genome highlights role of immune system in coral evolution.</title>
        <authorList>
            <person name="Cunning R."/>
            <person name="Bay R.A."/>
            <person name="Gillette P."/>
            <person name="Baker A.C."/>
            <person name="Traylor-Knowles N."/>
        </authorList>
    </citation>
    <scope>NUCLEOTIDE SEQUENCE [LARGE SCALE GENOMIC DNA]</scope>
    <source>
        <strain evidence="4">RSMAS</strain>
        <tissue evidence="4">Whole animal</tissue>
    </source>
</reference>
<comment type="caution">
    <text evidence="4">The sequence shown here is derived from an EMBL/GenBank/DDBJ whole genome shotgun (WGS) entry which is preliminary data.</text>
</comment>
<name>A0A3M6UNH2_POCDA</name>
<feature type="repeat" description="RCC1" evidence="2">
    <location>
        <begin position="201"/>
        <end position="254"/>
    </location>
</feature>
<dbReference type="Gene3D" id="2.130.10.30">
    <property type="entry name" value="Regulator of chromosome condensation 1/beta-lactamase-inhibitor protein II"/>
    <property type="match status" value="2"/>
</dbReference>
<dbReference type="PROSITE" id="PS50012">
    <property type="entry name" value="RCC1_3"/>
    <property type="match status" value="5"/>
</dbReference>
<dbReference type="PANTHER" id="PTHR22872">
    <property type="entry name" value="BTK-BINDING PROTEIN-RELATED"/>
    <property type="match status" value="1"/>
</dbReference>
<protein>
    <recommendedName>
        <fullName evidence="3">RCC1-like domain-containing protein</fullName>
    </recommendedName>
</protein>
<feature type="repeat" description="RCC1" evidence="2">
    <location>
        <begin position="255"/>
        <end position="307"/>
    </location>
</feature>
<evidence type="ECO:0000256" key="2">
    <source>
        <dbReference type="PROSITE-ProRule" id="PRU00235"/>
    </source>
</evidence>
<feature type="repeat" description="RCC1" evidence="2">
    <location>
        <begin position="91"/>
        <end position="143"/>
    </location>
</feature>
<evidence type="ECO:0000259" key="3">
    <source>
        <dbReference type="Pfam" id="PF25390"/>
    </source>
</evidence>
<feature type="domain" description="RCC1-like" evidence="3">
    <location>
        <begin position="72"/>
        <end position="303"/>
    </location>
</feature>
<dbReference type="InterPro" id="IPR051625">
    <property type="entry name" value="Signaling_Regulatory_Domain"/>
</dbReference>
<dbReference type="AlphaFoldDB" id="A0A3M6UNH2"/>
<sequence length="307" mass="32390">MADGTSLKKASKSELFSWGANSYGQLCCGHKNDVSFPENVGASCHLKNSVVAAIDGGGGHTAIITGYYFTYEEVISTAAGLRHSLVALANGSVWSWGANKKGQLGIGKTGGNCSTPQQVLFSDGQQIIEVVAGAYHSAVLTSHVFCWGSNQHGQCGKPPDIHSTEHQIFIKPQLIGGLLTSVTVTQVHTGWSHLLAVTEDIKVFSWGRADYGQLGLGDDVVQLGFSSEPAEIVHVRGANQVLCGAEHNMALLDSGSVMTWGWNEHGICGSEDETRNVHQPSVVSKLHDYIASLIGCGGGQSFAVVKG</sequence>
<dbReference type="Pfam" id="PF00415">
    <property type="entry name" value="RCC1"/>
    <property type="match status" value="1"/>
</dbReference>